<dbReference type="GO" id="GO:0003824">
    <property type="term" value="F:catalytic activity"/>
    <property type="evidence" value="ECO:0007669"/>
    <property type="project" value="InterPro"/>
</dbReference>
<dbReference type="InterPro" id="IPR014748">
    <property type="entry name" value="Enoyl-CoA_hydra_C"/>
</dbReference>
<dbReference type="Gene3D" id="3.90.226.10">
    <property type="entry name" value="2-enoyl-CoA Hydratase, Chain A, domain 1"/>
    <property type="match status" value="1"/>
</dbReference>
<comment type="similarity">
    <text evidence="1 2">Belongs to the enoyl-CoA hydratase/isomerase family.</text>
</comment>
<dbReference type="AlphaFoldDB" id="A0A5B8XLK5"/>
<dbReference type="InterPro" id="IPR001753">
    <property type="entry name" value="Enoyl-CoA_hydra/iso"/>
</dbReference>
<proteinExistence type="inferred from homology"/>
<sequence>MTDVVSEIREGVGFLTIDRPERRNALSATVVQSLIEGLRAFDSNPDVKVVILQSSGEKAFCAGGDLSDMQAADGMLGLHWARGGFAELLVQMQKLSKPIIARVQGQALGGGFGLALNCDLVVAGRSASFGTPEIKVGLFPMMIMAVMVRNLGRKAAMELMLTGERISADEAKAIGAVNRVVEDSDLDEAVFELAKKVGGFSPAVLRLGREAFYNTQDMGFEEALKALHSELSINVMCEDASEGVMAFIEGRKPEWKGR</sequence>
<dbReference type="OrthoDB" id="5365311at2"/>
<accession>A0A5B8XLK5</accession>
<dbReference type="Gene3D" id="1.10.12.10">
    <property type="entry name" value="Lyase 2-enoyl-coa Hydratase, Chain A, domain 2"/>
    <property type="match status" value="1"/>
</dbReference>
<dbReference type="CDD" id="cd06558">
    <property type="entry name" value="crotonase-like"/>
    <property type="match status" value="1"/>
</dbReference>
<evidence type="ECO:0000256" key="2">
    <source>
        <dbReference type="RuleBase" id="RU003707"/>
    </source>
</evidence>
<organism evidence="3 4">
    <name type="scientific">Microvenator marinus</name>
    <dbReference type="NCBI Taxonomy" id="2600177"/>
    <lineage>
        <taxon>Bacteria</taxon>
        <taxon>Deltaproteobacteria</taxon>
        <taxon>Bradymonadales</taxon>
        <taxon>Microvenatoraceae</taxon>
        <taxon>Microvenator</taxon>
    </lineage>
</organism>
<dbReference type="PROSITE" id="PS00166">
    <property type="entry name" value="ENOYL_COA_HYDRATASE"/>
    <property type="match status" value="1"/>
</dbReference>
<dbReference type="InterPro" id="IPR051683">
    <property type="entry name" value="Enoyl-CoA_Hydratase/Isomerase"/>
</dbReference>
<dbReference type="PANTHER" id="PTHR42964:SF1">
    <property type="entry name" value="POLYKETIDE BIOSYNTHESIS ENOYL-COA HYDRATASE PKSH-RELATED"/>
    <property type="match status" value="1"/>
</dbReference>
<dbReference type="InterPro" id="IPR018376">
    <property type="entry name" value="Enoyl-CoA_hyd/isom_CS"/>
</dbReference>
<dbReference type="PANTHER" id="PTHR42964">
    <property type="entry name" value="ENOYL-COA HYDRATASE"/>
    <property type="match status" value="1"/>
</dbReference>
<name>A0A5B8XLK5_9DELT</name>
<dbReference type="InterPro" id="IPR029045">
    <property type="entry name" value="ClpP/crotonase-like_dom_sf"/>
</dbReference>
<evidence type="ECO:0000313" key="4">
    <source>
        <dbReference type="Proteomes" id="UP000321595"/>
    </source>
</evidence>
<keyword evidence="4" id="KW-1185">Reference proteome</keyword>
<dbReference type="Proteomes" id="UP000321595">
    <property type="component" value="Chromosome"/>
</dbReference>
<dbReference type="KEGG" id="bbae:FRD01_00925"/>
<evidence type="ECO:0000313" key="3">
    <source>
        <dbReference type="EMBL" id="QED25848.1"/>
    </source>
</evidence>
<protein>
    <submittedName>
        <fullName evidence="3">Crotonase</fullName>
    </submittedName>
</protein>
<dbReference type="RefSeq" id="WP_146956778.1">
    <property type="nucleotide sequence ID" value="NZ_CP042467.1"/>
</dbReference>
<dbReference type="GO" id="GO:0008300">
    <property type="term" value="P:isoprenoid catabolic process"/>
    <property type="evidence" value="ECO:0007669"/>
    <property type="project" value="TreeGrafter"/>
</dbReference>
<dbReference type="SUPFAM" id="SSF52096">
    <property type="entry name" value="ClpP/crotonase"/>
    <property type="match status" value="1"/>
</dbReference>
<dbReference type="EMBL" id="CP042467">
    <property type="protein sequence ID" value="QED25848.1"/>
    <property type="molecule type" value="Genomic_DNA"/>
</dbReference>
<gene>
    <name evidence="3" type="ORF">FRD01_00925</name>
</gene>
<evidence type="ECO:0000256" key="1">
    <source>
        <dbReference type="ARBA" id="ARBA00005254"/>
    </source>
</evidence>
<dbReference type="Pfam" id="PF00378">
    <property type="entry name" value="ECH_1"/>
    <property type="match status" value="1"/>
</dbReference>
<reference evidence="3 4" key="1">
    <citation type="submission" date="2019-08" db="EMBL/GenBank/DDBJ databases">
        <authorList>
            <person name="Liang Q."/>
        </authorList>
    </citation>
    <scope>NUCLEOTIDE SEQUENCE [LARGE SCALE GENOMIC DNA]</scope>
    <source>
        <strain evidence="3 4">V1718</strain>
    </source>
</reference>